<name>A0A437Q574_9GAMM</name>
<feature type="domain" description="Quinohemoprotein amine dehydrogenase alpha subunit" evidence="3">
    <location>
        <begin position="316"/>
        <end position="394"/>
    </location>
</feature>
<keyword evidence="1" id="KW-0732">Signal</keyword>
<dbReference type="AlphaFoldDB" id="A0A437Q574"/>
<dbReference type="InterPro" id="IPR009111">
    <property type="entry name" value="QH-AmDH_asu_dom2"/>
</dbReference>
<dbReference type="PROSITE" id="PS51318">
    <property type="entry name" value="TAT"/>
    <property type="match status" value="1"/>
</dbReference>
<dbReference type="InterPro" id="IPR036718">
    <property type="entry name" value="H-AmDH_asu_dom2_sf"/>
</dbReference>
<evidence type="ECO:0000313" key="7">
    <source>
        <dbReference type="Proteomes" id="UP000282818"/>
    </source>
</evidence>
<dbReference type="InterPro" id="IPR015182">
    <property type="entry name" value="QH-AmDH_asu_heme-bd_dom"/>
</dbReference>
<accession>A0A437Q574</accession>
<comment type="caution">
    <text evidence="6">The sequence shown here is derived from an EMBL/GenBank/DDBJ whole genome shotgun (WGS) entry which is preliminary data.</text>
</comment>
<dbReference type="SUPFAM" id="SSF46626">
    <property type="entry name" value="Cytochrome c"/>
    <property type="match status" value="2"/>
</dbReference>
<dbReference type="Pfam" id="PF14930">
    <property type="entry name" value="Qn_am_d_aII"/>
    <property type="match status" value="1"/>
</dbReference>
<dbReference type="Gene3D" id="2.40.128.120">
    <property type="entry name" value="Quinohemoprotein amine dehydrogenase alpha subunit, domain 2"/>
    <property type="match status" value="1"/>
</dbReference>
<dbReference type="Pfam" id="PF09098">
    <property type="entry name" value="Dehyd-heme_bind"/>
    <property type="match status" value="1"/>
</dbReference>
<dbReference type="GO" id="GO:0009055">
    <property type="term" value="F:electron transfer activity"/>
    <property type="evidence" value="ECO:0007669"/>
    <property type="project" value="InterPro"/>
</dbReference>
<evidence type="ECO:0000259" key="2">
    <source>
        <dbReference type="Pfam" id="PF09098"/>
    </source>
</evidence>
<dbReference type="Pfam" id="PF09100">
    <property type="entry name" value="Qn_am_d_aIV"/>
    <property type="match status" value="1"/>
</dbReference>
<feature type="signal peptide" evidence="1">
    <location>
        <begin position="1"/>
        <end position="30"/>
    </location>
</feature>
<dbReference type="Proteomes" id="UP000282818">
    <property type="component" value="Unassembled WGS sequence"/>
</dbReference>
<dbReference type="RefSeq" id="WP_127695523.1">
    <property type="nucleotide sequence ID" value="NZ_SACQ01000008.1"/>
</dbReference>
<evidence type="ECO:0000259" key="4">
    <source>
        <dbReference type="Pfam" id="PF09100"/>
    </source>
</evidence>
<dbReference type="SUPFAM" id="SSF69298">
    <property type="entry name" value="Quinohemoprotein amine dehydrogenase A chain, domain 3"/>
    <property type="match status" value="1"/>
</dbReference>
<organism evidence="6 7">
    <name type="scientific">Neptunomonas marina</name>
    <dbReference type="NCBI Taxonomy" id="1815562"/>
    <lineage>
        <taxon>Bacteria</taxon>
        <taxon>Pseudomonadati</taxon>
        <taxon>Pseudomonadota</taxon>
        <taxon>Gammaproteobacteria</taxon>
        <taxon>Oceanospirillales</taxon>
        <taxon>Oceanospirillaceae</taxon>
        <taxon>Neptunomonas</taxon>
    </lineage>
</organism>
<feature type="chain" id="PRO_5019577298" evidence="1">
    <location>
        <begin position="31"/>
        <end position="532"/>
    </location>
</feature>
<dbReference type="InterPro" id="IPR014756">
    <property type="entry name" value="Ig_E-set"/>
</dbReference>
<reference evidence="6 7" key="1">
    <citation type="submission" date="2019-01" db="EMBL/GenBank/DDBJ databases">
        <authorList>
            <person name="Chen W.-M."/>
        </authorList>
    </citation>
    <scope>NUCLEOTIDE SEQUENCE [LARGE SCALE GENOMIC DNA]</scope>
    <source>
        <strain evidence="6 7">HPM-16</strain>
    </source>
</reference>
<evidence type="ECO:0000256" key="1">
    <source>
        <dbReference type="SAM" id="SignalP"/>
    </source>
</evidence>
<dbReference type="Pfam" id="PF09099">
    <property type="entry name" value="Qn_am_d_aIII"/>
    <property type="match status" value="1"/>
</dbReference>
<evidence type="ECO:0000313" key="6">
    <source>
        <dbReference type="EMBL" id="RVU29645.1"/>
    </source>
</evidence>
<feature type="domain" description="Quinohemoprotein amine dehydrogenase alpha subunit" evidence="4">
    <location>
        <begin position="399"/>
        <end position="528"/>
    </location>
</feature>
<dbReference type="NCBIfam" id="TIGR03908">
    <property type="entry name" value="QH_alpha"/>
    <property type="match status" value="1"/>
</dbReference>
<dbReference type="InterPro" id="IPR036909">
    <property type="entry name" value="Cyt_c-like_dom_sf"/>
</dbReference>
<dbReference type="InterPro" id="IPR023887">
    <property type="entry name" value="QH-AmDH_asu"/>
</dbReference>
<keyword evidence="7" id="KW-1185">Reference proteome</keyword>
<proteinExistence type="predicted"/>
<dbReference type="SUPFAM" id="SSF81296">
    <property type="entry name" value="E set domains"/>
    <property type="match status" value="2"/>
</dbReference>
<gene>
    <name evidence="6" type="primary">peaA</name>
    <name evidence="6" type="ORF">EOE65_15880</name>
</gene>
<sequence>MNNNKSKRALLGGSALALLGAIAAPTTVSAMDGASVLQEKCLICHTRTGDPEAPYSRISQQRKTPEGWHMTINRMQRLNGLVISPQEKQAVIQYLADTQGLAPSETAPYRYVLEQQPNVVEQDIDPAYVEMCARCHSSARFGLQRRTEAEWKLHVNTHMAINPTTELHALARDRSWYDIALNDTAPKLAKDFNFHDAAWKKWQAAPKPELAGRWSVAGFLPEQGDYSATLTITPTSNNRFELTLDGHFVDGTALKGSGKAKLYAGYEWRAQLNVNGTKMRQVMAASEDGQQLTGRMYQVGRDEMGGEINAHVGTAIAGVSPAAIKQGAVQEITIMGSELKGNVSLGRGVSVEKVLTRDNDRIVVLARAQKNATVGARDVRVGQSRDQQALAVYDQVARVAVVPAESIARVGGNGGLVPKVQSTYRAQAFSAGPDGKAGTADDLNLGYMPANWSVAPFNETAEHDKDTKYAGSIDQQGIFTPGDAGLNPERKFSTNNLGNLKVVASMGEGDEQVSGDAHLLVTVPVYIKRAVQ</sequence>
<dbReference type="InterPro" id="IPR006311">
    <property type="entry name" value="TAT_signal"/>
</dbReference>
<dbReference type="InterPro" id="IPR013783">
    <property type="entry name" value="Ig-like_fold"/>
</dbReference>
<evidence type="ECO:0000259" key="5">
    <source>
        <dbReference type="Pfam" id="PF14930"/>
    </source>
</evidence>
<feature type="domain" description="Quinohemoprotein amine dehydrogenase alpha subunit" evidence="5">
    <location>
        <begin position="209"/>
        <end position="310"/>
    </location>
</feature>
<dbReference type="GO" id="GO:0020037">
    <property type="term" value="F:heme binding"/>
    <property type="evidence" value="ECO:0007669"/>
    <property type="project" value="InterPro"/>
</dbReference>
<dbReference type="InterPro" id="IPR015183">
    <property type="entry name" value="QH-AmDH_asu_dom_III"/>
</dbReference>
<feature type="domain" description="Quinohemoprotein amine dehydrogenase alpha subunit haem binding" evidence="2">
    <location>
        <begin position="33"/>
        <end position="199"/>
    </location>
</feature>
<dbReference type="Gene3D" id="1.10.760.10">
    <property type="entry name" value="Cytochrome c-like domain"/>
    <property type="match status" value="1"/>
</dbReference>
<evidence type="ECO:0000259" key="3">
    <source>
        <dbReference type="Pfam" id="PF09099"/>
    </source>
</evidence>
<dbReference type="Gene3D" id="2.60.40.10">
    <property type="entry name" value="Immunoglobulins"/>
    <property type="match status" value="2"/>
</dbReference>
<dbReference type="InterPro" id="IPR015184">
    <property type="entry name" value="QH-AmDH_asu_dom_IV"/>
</dbReference>
<dbReference type="EMBL" id="SACQ01000008">
    <property type="protein sequence ID" value="RVU29645.1"/>
    <property type="molecule type" value="Genomic_DNA"/>
</dbReference>
<protein>
    <submittedName>
        <fullName evidence="6">Quinohemoprotein amine dehydrogenase subunit alpha</fullName>
    </submittedName>
</protein>